<dbReference type="CDD" id="cd14014">
    <property type="entry name" value="STKc_PknB_like"/>
    <property type="match status" value="1"/>
</dbReference>
<evidence type="ECO:0000256" key="3">
    <source>
        <dbReference type="ARBA" id="ARBA00022777"/>
    </source>
</evidence>
<keyword evidence="4 5" id="KW-0067">ATP-binding</keyword>
<dbReference type="InterPro" id="IPR058395">
    <property type="entry name" value="DUF8082"/>
</dbReference>
<keyword evidence="2 5" id="KW-0547">Nucleotide-binding</keyword>
<dbReference type="EMBL" id="JAUOPB010000006">
    <property type="protein sequence ID" value="MDO6422797.1"/>
    <property type="molecule type" value="Genomic_DNA"/>
</dbReference>
<dbReference type="PROSITE" id="PS00108">
    <property type="entry name" value="PROTEIN_KINASE_ST"/>
    <property type="match status" value="1"/>
</dbReference>
<dbReference type="InterPro" id="IPR017441">
    <property type="entry name" value="Protein_kinase_ATP_BS"/>
</dbReference>
<feature type="domain" description="Protein kinase" evidence="6">
    <location>
        <begin position="8"/>
        <end position="270"/>
    </location>
</feature>
<dbReference type="AlphaFoldDB" id="A0AAW7X7G7"/>
<reference evidence="7" key="1">
    <citation type="submission" date="2023-07" db="EMBL/GenBank/DDBJ databases">
        <title>Genome content predicts the carbon catabolic preferences of heterotrophic bacteria.</title>
        <authorList>
            <person name="Gralka M."/>
        </authorList>
    </citation>
    <scope>NUCLEOTIDE SEQUENCE</scope>
    <source>
        <strain evidence="7">I3M17_2</strain>
    </source>
</reference>
<dbReference type="Proteomes" id="UP001169760">
    <property type="component" value="Unassembled WGS sequence"/>
</dbReference>
<evidence type="ECO:0000256" key="4">
    <source>
        <dbReference type="ARBA" id="ARBA00022840"/>
    </source>
</evidence>
<keyword evidence="1 7" id="KW-0808">Transferase</keyword>
<feature type="binding site" evidence="5">
    <location>
        <position position="37"/>
    </location>
    <ligand>
        <name>ATP</name>
        <dbReference type="ChEBI" id="CHEBI:30616"/>
    </ligand>
</feature>
<comment type="caution">
    <text evidence="7">The sequence shown here is derived from an EMBL/GenBank/DDBJ whole genome shotgun (WGS) entry which is preliminary data.</text>
</comment>
<dbReference type="RefSeq" id="WP_216065054.1">
    <property type="nucleotide sequence ID" value="NZ_JAHKPP010000037.1"/>
</dbReference>
<dbReference type="PROSITE" id="PS50011">
    <property type="entry name" value="PROTEIN_KINASE_DOM"/>
    <property type="match status" value="1"/>
</dbReference>
<dbReference type="EC" id="2.7.11.1" evidence="7"/>
<evidence type="ECO:0000259" key="6">
    <source>
        <dbReference type="PROSITE" id="PS50011"/>
    </source>
</evidence>
<dbReference type="GO" id="GO:0005524">
    <property type="term" value="F:ATP binding"/>
    <property type="evidence" value="ECO:0007669"/>
    <property type="project" value="UniProtKB-UniRule"/>
</dbReference>
<keyword evidence="3 7" id="KW-0418">Kinase</keyword>
<name>A0AAW7X7G7_9GAMM</name>
<dbReference type="InterPro" id="IPR000719">
    <property type="entry name" value="Prot_kinase_dom"/>
</dbReference>
<accession>A0AAW7X7G7</accession>
<dbReference type="PANTHER" id="PTHR43289">
    <property type="entry name" value="MITOGEN-ACTIVATED PROTEIN KINASE KINASE KINASE 20-RELATED"/>
    <property type="match status" value="1"/>
</dbReference>
<dbReference type="PROSITE" id="PS00107">
    <property type="entry name" value="PROTEIN_KINASE_ATP"/>
    <property type="match status" value="1"/>
</dbReference>
<sequence>MLEQIGKYKITRVIGKGAMGVVYEAFDPDIERRVAIKMLKANGVEQKLVEEFQARFKIEAQAAARCMHPNIVTILEYGSLHDAPYMVMEYLQGISLADLLRSNQPLKFNRVLRIFSQVLKGLHFAHQKGVVHRDVKPSNIMVLKNDAIKITDFGIARVPLSNDVTQLGFSVGTPNYMAIEQQANSKVDGRADLFALSVILLELLAKVPFSKKIEHQTLSPSGIYITPKVDMNQPVPLPFKAVLQRGLAARREHRFADAKAYAAALKKAMLEIKMITGGNNERTDAHIYQKQIEPEIRASHLQELEHILAQYVGPISKSLIDVYAEQVGDIDELVQQLAEEIPSEQDRTQFIKTWKNGKSAIAIRNESREREQSSGSVMVRPARANPAHTYVPMLNQEAYQKVEAVYADFVGPMADILLQEGLDTAGSFDELVDMLLESIPNKNDQTDFIVKVKQLAVP</sequence>
<dbReference type="InterPro" id="IPR008271">
    <property type="entry name" value="Ser/Thr_kinase_AS"/>
</dbReference>
<dbReference type="PANTHER" id="PTHR43289:SF6">
    <property type="entry name" value="SERINE_THREONINE-PROTEIN KINASE NEKL-3"/>
    <property type="match status" value="1"/>
</dbReference>
<evidence type="ECO:0000313" key="8">
    <source>
        <dbReference type="Proteomes" id="UP001169760"/>
    </source>
</evidence>
<evidence type="ECO:0000256" key="1">
    <source>
        <dbReference type="ARBA" id="ARBA00022679"/>
    </source>
</evidence>
<evidence type="ECO:0000256" key="2">
    <source>
        <dbReference type="ARBA" id="ARBA00022741"/>
    </source>
</evidence>
<evidence type="ECO:0000256" key="5">
    <source>
        <dbReference type="PROSITE-ProRule" id="PRU10141"/>
    </source>
</evidence>
<organism evidence="7 8">
    <name type="scientific">Saccharophagus degradans</name>
    <dbReference type="NCBI Taxonomy" id="86304"/>
    <lineage>
        <taxon>Bacteria</taxon>
        <taxon>Pseudomonadati</taxon>
        <taxon>Pseudomonadota</taxon>
        <taxon>Gammaproteobacteria</taxon>
        <taxon>Cellvibrionales</taxon>
        <taxon>Cellvibrionaceae</taxon>
        <taxon>Saccharophagus</taxon>
    </lineage>
</organism>
<dbReference type="SMART" id="SM00220">
    <property type="entry name" value="S_TKc"/>
    <property type="match status" value="1"/>
</dbReference>
<dbReference type="GO" id="GO:0004674">
    <property type="term" value="F:protein serine/threonine kinase activity"/>
    <property type="evidence" value="ECO:0007669"/>
    <property type="project" value="UniProtKB-EC"/>
</dbReference>
<proteinExistence type="predicted"/>
<evidence type="ECO:0000313" key="7">
    <source>
        <dbReference type="EMBL" id="MDO6422797.1"/>
    </source>
</evidence>
<dbReference type="Pfam" id="PF26309">
    <property type="entry name" value="DUF8082"/>
    <property type="match status" value="2"/>
</dbReference>
<gene>
    <name evidence="7" type="ORF">Q4521_09945</name>
</gene>
<dbReference type="Pfam" id="PF00069">
    <property type="entry name" value="Pkinase"/>
    <property type="match status" value="1"/>
</dbReference>
<protein>
    <submittedName>
        <fullName evidence="7">Serine/threonine-protein kinase</fullName>
        <ecNumber evidence="7">2.7.11.1</ecNumber>
    </submittedName>
</protein>